<reference evidence="1" key="1">
    <citation type="submission" date="2021-06" db="EMBL/GenBank/DDBJ databases">
        <authorList>
            <person name="Lee C.-S."/>
            <person name="Jin L."/>
        </authorList>
    </citation>
    <scope>NUCLEOTIDE SEQUENCE</scope>
    <source>
        <strain evidence="1">Con5</strain>
        <plasmid evidence="1">p5</plasmid>
    </source>
</reference>
<dbReference type="Pfam" id="PF09489">
    <property type="entry name" value="CbtB"/>
    <property type="match status" value="1"/>
</dbReference>
<dbReference type="RefSeq" id="WP_215507512.1">
    <property type="nucleotide sequence ID" value="NZ_CP076366.1"/>
</dbReference>
<evidence type="ECO:0000313" key="1">
    <source>
        <dbReference type="EMBL" id="QWK93139.1"/>
    </source>
</evidence>
<dbReference type="KEGG" id="gfu:KM031_22080"/>
<accession>A0A975S3E7</accession>
<dbReference type="AlphaFoldDB" id="A0A975S3E7"/>
<dbReference type="InterPro" id="IPR012667">
    <property type="entry name" value="CbtB_put"/>
</dbReference>
<sequence>MTTTTQAITQTAGMLRPILTTAFLGTFLLFVAGFSSPDTLHASTHDTRHATGFPCH</sequence>
<dbReference type="NCBIfam" id="TIGR02459">
    <property type="entry name" value="CbtB"/>
    <property type="match status" value="1"/>
</dbReference>
<dbReference type="Proteomes" id="UP000679352">
    <property type="component" value="Plasmid p5"/>
</dbReference>
<evidence type="ECO:0000313" key="2">
    <source>
        <dbReference type="Proteomes" id="UP000679352"/>
    </source>
</evidence>
<name>A0A975S3E7_9RHOB</name>
<geneLocation type="plasmid" evidence="1 2">
    <name>p5</name>
</geneLocation>
<protein>
    <submittedName>
        <fullName evidence="1">CbtB-domain containing protein</fullName>
    </submittedName>
</protein>
<dbReference type="EMBL" id="CP076366">
    <property type="protein sequence ID" value="QWK93139.1"/>
    <property type="molecule type" value="Genomic_DNA"/>
</dbReference>
<keyword evidence="1" id="KW-0614">Plasmid</keyword>
<proteinExistence type="predicted"/>
<organism evidence="1 2">
    <name type="scientific">Gemmobacter fulvus</name>
    <dbReference type="NCBI Taxonomy" id="2840474"/>
    <lineage>
        <taxon>Bacteria</taxon>
        <taxon>Pseudomonadati</taxon>
        <taxon>Pseudomonadota</taxon>
        <taxon>Alphaproteobacteria</taxon>
        <taxon>Rhodobacterales</taxon>
        <taxon>Paracoccaceae</taxon>
        <taxon>Gemmobacter</taxon>
    </lineage>
</organism>
<gene>
    <name evidence="1" type="ORF">KM031_22080</name>
</gene>
<keyword evidence="2" id="KW-1185">Reference proteome</keyword>